<evidence type="ECO:0000313" key="3">
    <source>
        <dbReference type="EMBL" id="ELZ03266.1"/>
    </source>
</evidence>
<comment type="caution">
    <text evidence="3">The sequence shown here is derived from an EMBL/GenBank/DDBJ whole genome shotgun (WGS) entry which is preliminary data.</text>
</comment>
<dbReference type="InterPro" id="IPR041135">
    <property type="entry name" value="Nmad3"/>
</dbReference>
<dbReference type="OrthoDB" id="211258at2157"/>
<organism evidence="3 4">
    <name type="scientific">Natrialba aegyptia DSM 13077</name>
    <dbReference type="NCBI Taxonomy" id="1227491"/>
    <lineage>
        <taxon>Archaea</taxon>
        <taxon>Methanobacteriati</taxon>
        <taxon>Methanobacteriota</taxon>
        <taxon>Stenosarchaea group</taxon>
        <taxon>Halobacteria</taxon>
        <taxon>Halobacteriales</taxon>
        <taxon>Natrialbaceae</taxon>
        <taxon>Natrialba</taxon>
    </lineage>
</organism>
<name>M0AX35_9EURY</name>
<feature type="domain" description="Nucleotide modification associated" evidence="2">
    <location>
        <begin position="3"/>
        <end position="239"/>
    </location>
</feature>
<gene>
    <name evidence="3" type="ORF">C480_16075</name>
</gene>
<keyword evidence="4" id="KW-1185">Reference proteome</keyword>
<dbReference type="RefSeq" id="WP_006666625.1">
    <property type="nucleotide sequence ID" value="NZ_AOIP01000033.1"/>
</dbReference>
<evidence type="ECO:0000313" key="4">
    <source>
        <dbReference type="Proteomes" id="UP000011591"/>
    </source>
</evidence>
<evidence type="ECO:0000256" key="1">
    <source>
        <dbReference type="SAM" id="MobiDB-lite"/>
    </source>
</evidence>
<protein>
    <recommendedName>
        <fullName evidence="2">Nucleotide modification associated domain-containing protein</fullName>
    </recommendedName>
</protein>
<proteinExistence type="predicted"/>
<evidence type="ECO:0000259" key="2">
    <source>
        <dbReference type="Pfam" id="PF18754"/>
    </source>
</evidence>
<reference evidence="3 4" key="1">
    <citation type="journal article" date="2014" name="PLoS Genet.">
        <title>Phylogenetically driven sequencing of extremely halophilic archaea reveals strategies for static and dynamic osmo-response.</title>
        <authorList>
            <person name="Becker E.A."/>
            <person name="Seitzer P.M."/>
            <person name="Tritt A."/>
            <person name="Larsen D."/>
            <person name="Krusor M."/>
            <person name="Yao A.I."/>
            <person name="Wu D."/>
            <person name="Madern D."/>
            <person name="Eisen J.A."/>
            <person name="Darling A.E."/>
            <person name="Facciotti M.T."/>
        </authorList>
    </citation>
    <scope>NUCLEOTIDE SEQUENCE [LARGE SCALE GENOMIC DNA]</scope>
    <source>
        <strain evidence="3 4">DSM 13077</strain>
    </source>
</reference>
<feature type="region of interest" description="Disordered" evidence="1">
    <location>
        <begin position="258"/>
        <end position="283"/>
    </location>
</feature>
<dbReference type="PATRIC" id="fig|1227491.4.peg.3302"/>
<dbReference type="EMBL" id="AOIP01000033">
    <property type="protein sequence ID" value="ELZ03266.1"/>
    <property type="molecule type" value="Genomic_DNA"/>
</dbReference>
<feature type="compositionally biased region" description="Polar residues" evidence="1">
    <location>
        <begin position="274"/>
        <end position="283"/>
    </location>
</feature>
<dbReference type="Pfam" id="PF18754">
    <property type="entry name" value="Nmad3"/>
    <property type="match status" value="1"/>
</dbReference>
<dbReference type="Proteomes" id="UP000011591">
    <property type="component" value="Unassembled WGS sequence"/>
</dbReference>
<sequence>MTVVLAGIGADSTNLGALGPLYDDGRFEYVPIPEKTRKTSETATLGSWTLRYDDRAAADLTTRIEPQPIRNGVDSVSGAALAEWPLHRDPNFEALTYGEHRSNGYVSRLRSLEPGDIVGFYAGLRRPEGDRAHRYLIGYFTVDSVAVITPEMCETDREAILAANPENAHVKRARERDGELYRQDKPVVIVAGREPGGLFDRYPIRLSEYYVKPGNVQAQYYLREEIETEWNVRAGGQNMLFKPAYRCELSSEAFRNLVGPRTDRTPADAMDDSPASTQPDSGR</sequence>
<dbReference type="AlphaFoldDB" id="M0AX35"/>
<accession>M0AX35</accession>